<keyword evidence="3" id="KW-0808">Transferase</keyword>
<comment type="catalytic activity">
    <reaction evidence="8">
        <text>DNA(n) + a 2'-deoxyribonucleoside 5'-triphosphate = DNA(n+1) + diphosphate</text>
        <dbReference type="Rhea" id="RHEA:22508"/>
        <dbReference type="Rhea" id="RHEA-COMP:17339"/>
        <dbReference type="Rhea" id="RHEA-COMP:17340"/>
        <dbReference type="ChEBI" id="CHEBI:33019"/>
        <dbReference type="ChEBI" id="CHEBI:61560"/>
        <dbReference type="ChEBI" id="CHEBI:173112"/>
        <dbReference type="EC" id="2.7.7.7"/>
    </reaction>
</comment>
<dbReference type="InterPro" id="IPR048466">
    <property type="entry name" value="DNA_pol3_delta-like_C"/>
</dbReference>
<dbReference type="PANTHER" id="PTHR34388:SF1">
    <property type="entry name" value="DNA POLYMERASE III SUBUNIT DELTA"/>
    <property type="match status" value="1"/>
</dbReference>
<dbReference type="Gene3D" id="1.20.272.10">
    <property type="match status" value="1"/>
</dbReference>
<sequence length="310" mass="36151">MLILLYGEDNYRLRQKLKEIKESYQAKHKSGLSLAFFREGESDLDKIREKVEAVSMFDEKKLIVLEDLFQNKDFQENFFDYAKERKLKDDEDVVIVVCHEDKLAVSRIKNKFSMIEEFSLLSGPALTSWAKKEFKKNEAEINSEAFKKLIAYVGNDLWRLSGEINKLVNYRGGEEIKEEDIDLLVKANLDANIFKTLDALAQRDKKTALWLIHEHLERGDNEMYLLSMLAYQLRNLIRLKDLIERGEPYYSLAQKSGLHPYVVKKSSEQLRNFTLDDLKKIYRRLAEIDFKIKVGLTDGPTAIDLLVAEL</sequence>
<dbReference type="NCBIfam" id="TIGR01128">
    <property type="entry name" value="holA"/>
    <property type="match status" value="1"/>
</dbReference>
<evidence type="ECO:0000259" key="9">
    <source>
        <dbReference type="Pfam" id="PF06144"/>
    </source>
</evidence>
<dbReference type="Gene3D" id="3.40.50.300">
    <property type="entry name" value="P-loop containing nucleotide triphosphate hydrolases"/>
    <property type="match status" value="1"/>
</dbReference>
<comment type="similarity">
    <text evidence="7">Belongs to the DNA polymerase HolA subunit family.</text>
</comment>
<accession>A0A2M7YM51</accession>
<evidence type="ECO:0000256" key="8">
    <source>
        <dbReference type="ARBA" id="ARBA00049244"/>
    </source>
</evidence>
<dbReference type="InterPro" id="IPR010372">
    <property type="entry name" value="DNA_pol3_delta_N"/>
</dbReference>
<evidence type="ECO:0000256" key="2">
    <source>
        <dbReference type="ARBA" id="ARBA00017703"/>
    </source>
</evidence>
<evidence type="ECO:0000256" key="1">
    <source>
        <dbReference type="ARBA" id="ARBA00012417"/>
    </source>
</evidence>
<dbReference type="Proteomes" id="UP000230941">
    <property type="component" value="Unassembled WGS sequence"/>
</dbReference>
<dbReference type="PANTHER" id="PTHR34388">
    <property type="entry name" value="DNA POLYMERASE III SUBUNIT DELTA"/>
    <property type="match status" value="1"/>
</dbReference>
<feature type="domain" description="DNA polymerase III delta subunit-like C-terminal" evidence="10">
    <location>
        <begin position="191"/>
        <end position="309"/>
    </location>
</feature>
<dbReference type="InterPro" id="IPR008921">
    <property type="entry name" value="DNA_pol3_clamp-load_cplx_C"/>
</dbReference>
<dbReference type="InterPro" id="IPR005790">
    <property type="entry name" value="DNA_polIII_delta"/>
</dbReference>
<dbReference type="GO" id="GO:0003887">
    <property type="term" value="F:DNA-directed DNA polymerase activity"/>
    <property type="evidence" value="ECO:0007669"/>
    <property type="project" value="UniProtKB-KW"/>
</dbReference>
<evidence type="ECO:0000313" key="12">
    <source>
        <dbReference type="Proteomes" id="UP000230941"/>
    </source>
</evidence>
<dbReference type="InterPro" id="IPR027417">
    <property type="entry name" value="P-loop_NTPase"/>
</dbReference>
<comment type="caution">
    <text evidence="11">The sequence shown here is derived from an EMBL/GenBank/DDBJ whole genome shotgun (WGS) entry which is preliminary data.</text>
</comment>
<evidence type="ECO:0000259" key="10">
    <source>
        <dbReference type="Pfam" id="PF21694"/>
    </source>
</evidence>
<reference evidence="12" key="1">
    <citation type="submission" date="2017-09" db="EMBL/GenBank/DDBJ databases">
        <title>Depth-based differentiation of microbial function through sediment-hosted aquifers and enrichment of novel symbionts in the deep terrestrial subsurface.</title>
        <authorList>
            <person name="Probst A.J."/>
            <person name="Ladd B."/>
            <person name="Jarett J.K."/>
            <person name="Geller-Mcgrath D.E."/>
            <person name="Sieber C.M.K."/>
            <person name="Emerson J.B."/>
            <person name="Anantharaman K."/>
            <person name="Thomas B.C."/>
            <person name="Malmstrom R."/>
            <person name="Stieglmeier M."/>
            <person name="Klingl A."/>
            <person name="Woyke T."/>
            <person name="Ryan C.M."/>
            <person name="Banfield J.F."/>
        </authorList>
    </citation>
    <scope>NUCLEOTIDE SEQUENCE [LARGE SCALE GENOMIC DNA]</scope>
</reference>
<evidence type="ECO:0000256" key="5">
    <source>
        <dbReference type="ARBA" id="ARBA00022705"/>
    </source>
</evidence>
<keyword evidence="6" id="KW-0239">DNA-directed DNA polymerase</keyword>
<evidence type="ECO:0000256" key="7">
    <source>
        <dbReference type="ARBA" id="ARBA00034754"/>
    </source>
</evidence>
<name>A0A2M7YM51_9BACT</name>
<feature type="domain" description="DNA polymerase III delta N-terminal" evidence="9">
    <location>
        <begin position="4"/>
        <end position="104"/>
    </location>
</feature>
<organism evidence="11 12">
    <name type="scientific">Candidatus Portnoybacteria bacterium CG_4_9_14_3_um_filter_43_11</name>
    <dbReference type="NCBI Taxonomy" id="1974805"/>
    <lineage>
        <taxon>Bacteria</taxon>
        <taxon>Candidatus Portnoyibacteriota</taxon>
    </lineage>
</organism>
<dbReference type="SUPFAM" id="SSF52540">
    <property type="entry name" value="P-loop containing nucleoside triphosphate hydrolases"/>
    <property type="match status" value="1"/>
</dbReference>
<dbReference type="AlphaFoldDB" id="A0A2M7YM51"/>
<dbReference type="Pfam" id="PF21694">
    <property type="entry name" value="DNA_pol3_delta_C"/>
    <property type="match status" value="1"/>
</dbReference>
<keyword evidence="5" id="KW-0235">DNA replication</keyword>
<protein>
    <recommendedName>
        <fullName evidence="2">DNA polymerase III subunit delta</fullName>
        <ecNumber evidence="1">2.7.7.7</ecNumber>
    </recommendedName>
</protein>
<dbReference type="Pfam" id="PF06144">
    <property type="entry name" value="DNA_pol3_delta"/>
    <property type="match status" value="1"/>
</dbReference>
<evidence type="ECO:0000256" key="4">
    <source>
        <dbReference type="ARBA" id="ARBA00022695"/>
    </source>
</evidence>
<evidence type="ECO:0000313" key="11">
    <source>
        <dbReference type="EMBL" id="PJA64037.1"/>
    </source>
</evidence>
<dbReference type="SUPFAM" id="SSF48019">
    <property type="entry name" value="post-AAA+ oligomerization domain-like"/>
    <property type="match status" value="1"/>
</dbReference>
<dbReference type="Gene3D" id="1.10.8.60">
    <property type="match status" value="1"/>
</dbReference>
<keyword evidence="4" id="KW-0548">Nucleotidyltransferase</keyword>
<dbReference type="EMBL" id="PFWG01000018">
    <property type="protein sequence ID" value="PJA64037.1"/>
    <property type="molecule type" value="Genomic_DNA"/>
</dbReference>
<evidence type="ECO:0000256" key="3">
    <source>
        <dbReference type="ARBA" id="ARBA00022679"/>
    </source>
</evidence>
<dbReference type="GO" id="GO:0006261">
    <property type="term" value="P:DNA-templated DNA replication"/>
    <property type="evidence" value="ECO:0007669"/>
    <property type="project" value="TreeGrafter"/>
</dbReference>
<gene>
    <name evidence="11" type="primary">holA</name>
    <name evidence="11" type="ORF">CO160_00690</name>
</gene>
<dbReference type="EC" id="2.7.7.7" evidence="1"/>
<dbReference type="GO" id="GO:0003677">
    <property type="term" value="F:DNA binding"/>
    <property type="evidence" value="ECO:0007669"/>
    <property type="project" value="InterPro"/>
</dbReference>
<dbReference type="GO" id="GO:0009360">
    <property type="term" value="C:DNA polymerase III complex"/>
    <property type="evidence" value="ECO:0007669"/>
    <property type="project" value="InterPro"/>
</dbReference>
<evidence type="ECO:0000256" key="6">
    <source>
        <dbReference type="ARBA" id="ARBA00022932"/>
    </source>
</evidence>
<proteinExistence type="inferred from homology"/>